<dbReference type="GO" id="GO:0016746">
    <property type="term" value="F:acyltransferase activity"/>
    <property type="evidence" value="ECO:0007669"/>
    <property type="project" value="UniProtKB-KW"/>
</dbReference>
<feature type="region of interest" description="Disordered" evidence="7">
    <location>
        <begin position="432"/>
        <end position="451"/>
    </location>
</feature>
<protein>
    <submittedName>
        <fullName evidence="10">Unannotated protein</fullName>
    </submittedName>
</protein>
<dbReference type="AlphaFoldDB" id="A0A6J7AN02"/>
<dbReference type="CDD" id="cd00063">
    <property type="entry name" value="FN3"/>
    <property type="match status" value="1"/>
</dbReference>
<proteinExistence type="predicted"/>
<dbReference type="Pfam" id="PF03734">
    <property type="entry name" value="YkuD"/>
    <property type="match status" value="1"/>
</dbReference>
<dbReference type="CDD" id="cd16913">
    <property type="entry name" value="YkuD_like"/>
    <property type="match status" value="1"/>
</dbReference>
<dbReference type="GO" id="GO:0071555">
    <property type="term" value="P:cell wall organization"/>
    <property type="evidence" value="ECO:0007669"/>
    <property type="project" value="UniProtKB-KW"/>
</dbReference>
<dbReference type="InterPro" id="IPR036116">
    <property type="entry name" value="FN3_sf"/>
</dbReference>
<dbReference type="UniPathway" id="UPA00219"/>
<evidence type="ECO:0000313" key="10">
    <source>
        <dbReference type="EMBL" id="CAB4833870.1"/>
    </source>
</evidence>
<dbReference type="InterPro" id="IPR050979">
    <property type="entry name" value="LD-transpeptidase"/>
</dbReference>
<dbReference type="GO" id="GO:0005576">
    <property type="term" value="C:extracellular region"/>
    <property type="evidence" value="ECO:0007669"/>
    <property type="project" value="TreeGrafter"/>
</dbReference>
<dbReference type="InterPro" id="IPR038063">
    <property type="entry name" value="Transpep_catalytic_dom"/>
</dbReference>
<dbReference type="PROSITE" id="PS52029">
    <property type="entry name" value="LD_TPASE"/>
    <property type="match status" value="1"/>
</dbReference>
<dbReference type="InterPro" id="IPR013783">
    <property type="entry name" value="Ig-like_fold"/>
</dbReference>
<dbReference type="SUPFAM" id="SSF141523">
    <property type="entry name" value="L,D-transpeptidase catalytic domain-like"/>
    <property type="match status" value="1"/>
</dbReference>
<feature type="domain" description="Fibronectin type-III" evidence="8">
    <location>
        <begin position="39"/>
        <end position="132"/>
    </location>
</feature>
<reference evidence="10" key="1">
    <citation type="submission" date="2020-05" db="EMBL/GenBank/DDBJ databases">
        <authorList>
            <person name="Chiriac C."/>
            <person name="Salcher M."/>
            <person name="Ghai R."/>
            <person name="Kavagutti S V."/>
        </authorList>
    </citation>
    <scope>NUCLEOTIDE SEQUENCE</scope>
</reference>
<evidence type="ECO:0000259" key="9">
    <source>
        <dbReference type="PROSITE" id="PS52029"/>
    </source>
</evidence>
<evidence type="ECO:0000256" key="7">
    <source>
        <dbReference type="SAM" id="MobiDB-lite"/>
    </source>
</evidence>
<evidence type="ECO:0000256" key="1">
    <source>
        <dbReference type="ARBA" id="ARBA00004752"/>
    </source>
</evidence>
<sequence length="451" mass="47085">MLPPRRLALTIATKLAAGVLAAGAIAVIGATPALAVEPYPSAPIITAVNAGPAATELQVVYTAPLAAGGSPITAYQVSIDGGAIWFTCAGTAGICPLGSLTSGQTYSVILRAVNATGAGEISNTGVGIPAAAVTESADKPKVLPKPRVRVSAKFNSASNNLGVTSPTVRLGVGALPKFRFSRDISNKAAVERNLAVTATNQDGIVRGVPGAWGWLDNRSAVFRPRTWWPGNSTIKITSTLDNAVLGKSGRTYVVGSTALARTYTFLTGNSVVIKVDGKTDRMSVFIDGVKRKIFPVSLGAADWETSNGVKVISVDKEPLHTYTSAALGITDPDDQYLLPDIPWNTRLTPTGEFIHAAPWAYSRIGSWNGSHGCTNMFESDAKWIYDNTVPGDVVVYSNTRGQTVEPWNGPGGLWNIPWASWLKKSALHSAVPDTSAATGSGTTTPVESAGV</sequence>
<dbReference type="GO" id="GO:0018104">
    <property type="term" value="P:peptidoglycan-protein cross-linking"/>
    <property type="evidence" value="ECO:0007669"/>
    <property type="project" value="TreeGrafter"/>
</dbReference>
<evidence type="ECO:0000259" key="8">
    <source>
        <dbReference type="PROSITE" id="PS50853"/>
    </source>
</evidence>
<dbReference type="PANTHER" id="PTHR30582">
    <property type="entry name" value="L,D-TRANSPEPTIDASE"/>
    <property type="match status" value="1"/>
</dbReference>
<evidence type="ECO:0000256" key="6">
    <source>
        <dbReference type="ARBA" id="ARBA00023316"/>
    </source>
</evidence>
<keyword evidence="5" id="KW-0012">Acyltransferase</keyword>
<dbReference type="EMBL" id="CAFABK010000073">
    <property type="protein sequence ID" value="CAB4833870.1"/>
    <property type="molecule type" value="Genomic_DNA"/>
</dbReference>
<organism evidence="10">
    <name type="scientific">freshwater metagenome</name>
    <dbReference type="NCBI Taxonomy" id="449393"/>
    <lineage>
        <taxon>unclassified sequences</taxon>
        <taxon>metagenomes</taxon>
        <taxon>ecological metagenomes</taxon>
    </lineage>
</organism>
<evidence type="ECO:0000256" key="4">
    <source>
        <dbReference type="ARBA" id="ARBA00022984"/>
    </source>
</evidence>
<feature type="domain" description="L,D-TPase catalytic" evidence="9">
    <location>
        <begin position="271"/>
        <end position="397"/>
    </location>
</feature>
<dbReference type="Pfam" id="PF17964">
    <property type="entry name" value="Big_10"/>
    <property type="match status" value="1"/>
</dbReference>
<dbReference type="InterPro" id="IPR005490">
    <property type="entry name" value="LD_TPept_cat_dom"/>
</dbReference>
<dbReference type="PANTHER" id="PTHR30582:SF2">
    <property type="entry name" value="L,D-TRANSPEPTIDASE YCIB-RELATED"/>
    <property type="match status" value="1"/>
</dbReference>
<evidence type="ECO:0000256" key="3">
    <source>
        <dbReference type="ARBA" id="ARBA00022960"/>
    </source>
</evidence>
<dbReference type="PROSITE" id="PS50853">
    <property type="entry name" value="FN3"/>
    <property type="match status" value="1"/>
</dbReference>
<comment type="pathway">
    <text evidence="1">Cell wall biogenesis; peptidoglycan biosynthesis.</text>
</comment>
<keyword evidence="3" id="KW-0133">Cell shape</keyword>
<evidence type="ECO:0000256" key="5">
    <source>
        <dbReference type="ARBA" id="ARBA00023315"/>
    </source>
</evidence>
<dbReference type="Gene3D" id="2.60.40.3710">
    <property type="match status" value="1"/>
</dbReference>
<evidence type="ECO:0000256" key="2">
    <source>
        <dbReference type="ARBA" id="ARBA00022679"/>
    </source>
</evidence>
<feature type="compositionally biased region" description="Low complexity" evidence="7">
    <location>
        <begin position="434"/>
        <end position="444"/>
    </location>
</feature>
<dbReference type="GO" id="GO:0071972">
    <property type="term" value="F:peptidoglycan L,D-transpeptidase activity"/>
    <property type="evidence" value="ECO:0007669"/>
    <property type="project" value="TreeGrafter"/>
</dbReference>
<keyword evidence="6" id="KW-0961">Cell wall biogenesis/degradation</keyword>
<accession>A0A6J7AN02</accession>
<name>A0A6J7AN02_9ZZZZ</name>
<gene>
    <name evidence="10" type="ORF">UFOPK3204_01344</name>
</gene>
<dbReference type="Gene3D" id="2.40.440.10">
    <property type="entry name" value="L,D-transpeptidase catalytic domain-like"/>
    <property type="match status" value="1"/>
</dbReference>
<keyword evidence="4" id="KW-0573">Peptidoglycan synthesis</keyword>
<dbReference type="Gene3D" id="2.60.40.10">
    <property type="entry name" value="Immunoglobulins"/>
    <property type="match status" value="1"/>
</dbReference>
<dbReference type="InterPro" id="IPR041280">
    <property type="entry name" value="Big_10"/>
</dbReference>
<dbReference type="InterPro" id="IPR003961">
    <property type="entry name" value="FN3_dom"/>
</dbReference>
<keyword evidence="2" id="KW-0808">Transferase</keyword>
<dbReference type="SUPFAM" id="SSF49265">
    <property type="entry name" value="Fibronectin type III"/>
    <property type="match status" value="1"/>
</dbReference>
<dbReference type="GO" id="GO:0008360">
    <property type="term" value="P:regulation of cell shape"/>
    <property type="evidence" value="ECO:0007669"/>
    <property type="project" value="UniProtKB-KW"/>
</dbReference>